<sequence>MEFGFPEFIPGAPKNCPKHIIAYAACTSTVRDEEQNLSLTALVGVQADGRAMLSAEDVHRDALQQLRIPEYELHVKRMTTSTLLLKFATSQLRNRVLDYGGLVAGRTALCLMLWTHQVSASASKVLYRVRVCIEGLFCAPSFVDEIDNVRETEKEKDCFCLWLWIANPTGIAKTDSLKIEKLLTFPEEFYMRFGNEMLTQRTGAVEMLNYKVIIRLDRVLDYLPLPSSPSYQSYESNISGLLDDELEREWPTRHRFVWHYSVPDGGATGWRVAVHECLGSIRDPSSSRGGGFGGRGHTQLPSPSWHDLDQVRRRGLHQGNGSNATQLLMKKCGTLEECVRVCVRTCVCGGDNMCNETKLGVIDDLVVTEYVGSHFSKNYAYLPTQETRGGVLIAVHGDYYKIKQSFFGDNTVTSCLEAATTPVEWWITVVYGPQEDNAKIEFLNEIKQIKTSVSEK</sequence>
<dbReference type="Gramene" id="TKV96713">
    <property type="protein sequence ID" value="TKV96713"/>
    <property type="gene ID" value="SEVIR_9G447200v2"/>
</dbReference>
<proteinExistence type="predicted"/>
<evidence type="ECO:0000256" key="1">
    <source>
        <dbReference type="SAM" id="MobiDB-lite"/>
    </source>
</evidence>
<dbReference type="InterPro" id="IPR053253">
    <property type="entry name" value="Sex_diff_modulator"/>
</dbReference>
<accession>A0A4U6T7B3</accession>
<reference evidence="2" key="1">
    <citation type="submission" date="2019-03" db="EMBL/GenBank/DDBJ databases">
        <title>WGS assembly of Setaria viridis.</title>
        <authorList>
            <person name="Huang P."/>
            <person name="Jenkins J."/>
            <person name="Grimwood J."/>
            <person name="Barry K."/>
            <person name="Healey A."/>
            <person name="Mamidi S."/>
            <person name="Sreedasyam A."/>
            <person name="Shu S."/>
            <person name="Feldman M."/>
            <person name="Wu J."/>
            <person name="Yu Y."/>
            <person name="Chen C."/>
            <person name="Johnson J."/>
            <person name="Rokhsar D."/>
            <person name="Baxter I."/>
            <person name="Schmutz J."/>
            <person name="Brutnell T."/>
            <person name="Kellogg E."/>
        </authorList>
    </citation>
    <scope>NUCLEOTIDE SEQUENCE [LARGE SCALE GENOMIC DNA]</scope>
</reference>
<organism evidence="2 3">
    <name type="scientific">Setaria viridis</name>
    <name type="common">Green bristlegrass</name>
    <name type="synonym">Setaria italica subsp. viridis</name>
    <dbReference type="NCBI Taxonomy" id="4556"/>
    <lineage>
        <taxon>Eukaryota</taxon>
        <taxon>Viridiplantae</taxon>
        <taxon>Streptophyta</taxon>
        <taxon>Embryophyta</taxon>
        <taxon>Tracheophyta</taxon>
        <taxon>Spermatophyta</taxon>
        <taxon>Magnoliopsida</taxon>
        <taxon>Liliopsida</taxon>
        <taxon>Poales</taxon>
        <taxon>Poaceae</taxon>
        <taxon>PACMAD clade</taxon>
        <taxon>Panicoideae</taxon>
        <taxon>Panicodae</taxon>
        <taxon>Paniceae</taxon>
        <taxon>Cenchrinae</taxon>
        <taxon>Setaria</taxon>
    </lineage>
</organism>
<dbReference type="AlphaFoldDB" id="A0A4U6T7B3"/>
<feature type="region of interest" description="Disordered" evidence="1">
    <location>
        <begin position="285"/>
        <end position="304"/>
    </location>
</feature>
<evidence type="ECO:0000313" key="2">
    <source>
        <dbReference type="EMBL" id="TKV96713.1"/>
    </source>
</evidence>
<dbReference type="PANTHER" id="PTHR33087:SF31">
    <property type="entry name" value="OS06G0482850 PROTEIN"/>
    <property type="match status" value="1"/>
</dbReference>
<dbReference type="EMBL" id="CM016560">
    <property type="protein sequence ID" value="TKV96713.1"/>
    <property type="molecule type" value="Genomic_DNA"/>
</dbReference>
<gene>
    <name evidence="2" type="ORF">SEVIR_9G447200v2</name>
</gene>
<keyword evidence="3" id="KW-1185">Reference proteome</keyword>
<dbReference type="Proteomes" id="UP000298652">
    <property type="component" value="Chromosome 9"/>
</dbReference>
<evidence type="ECO:0000313" key="3">
    <source>
        <dbReference type="Proteomes" id="UP000298652"/>
    </source>
</evidence>
<protein>
    <submittedName>
        <fullName evidence="2">Uncharacterized protein</fullName>
    </submittedName>
</protein>
<dbReference type="PANTHER" id="PTHR33087">
    <property type="entry name" value="OS07G0539200 PROTEIN"/>
    <property type="match status" value="1"/>
</dbReference>
<name>A0A4U6T7B3_SETVI</name>